<dbReference type="SUPFAM" id="SSF48340">
    <property type="entry name" value="Interferon-induced guanylate-binding protein 1 (GBP1), C-terminal domain"/>
    <property type="match status" value="1"/>
</dbReference>
<gene>
    <name evidence="8" type="ORF">CHIRRI_LOCUS14595</name>
</gene>
<reference evidence="8" key="2">
    <citation type="submission" date="2022-10" db="EMBL/GenBank/DDBJ databases">
        <authorList>
            <consortium name="ENA_rothamsted_submissions"/>
            <consortium name="culmorum"/>
            <person name="King R."/>
        </authorList>
    </citation>
    <scope>NUCLEOTIDE SEQUENCE</scope>
</reference>
<accession>A0A9N9S8T9</accession>
<sequence length="545" mass="63382">MNGSIMPTENNSKNSNADEDLKTYTPLSHPHGNAENILRFVNNNKISVNNEQLQKLFNHPEVRDRKIVVFSIIGAYRKGKSFFLDYCLRFLYAHYQSVNNPNNPLTDPSNWIGPENEQLKGFSWRSGPACETKGIVMWNDVFLHTSEISDEKFAIVVMDTQGLFDNETSPTENSRIFALGTLISSVQVLNLTGVVQEDQLQYLQFATEFARLSAAVGSNMKPFQNLMFLIRDWVYPDHHDFGIKGGEEYLQTFLEIKKDQKPELRSVRKFIHNSFENIGCALLPHPGSTVAGGKRQSRKYDGNWGEMDEEFKKEIEKLIDHLLKPDNLIPKRMNGKDLTSSEFLAYIDQYFKLFQSNLLPEAQSIYETTVEQQLSMLINSCFDNYLKSIQDHESSIISTNYVSIIHQMCKLHCLLFFKDAMKMGNSEHEKKFRKNLENRIDNFYTTWAEKTTTKVRNDEEEKEKSRKAAIEMERLKCEEQKYLRQKDVNDLRIKINEEEIKRKLAEKERDAEKTKRLEAEEHVEAIKAEMSEKDEGRQFRFCGFC</sequence>
<keyword evidence="9" id="KW-1185">Reference proteome</keyword>
<keyword evidence="2" id="KW-0378">Hydrolase</keyword>
<evidence type="ECO:0000256" key="6">
    <source>
        <dbReference type="SAM" id="MobiDB-lite"/>
    </source>
</evidence>
<keyword evidence="5" id="KW-0175">Coiled coil</keyword>
<feature type="region of interest" description="Disordered" evidence="6">
    <location>
        <begin position="1"/>
        <end position="30"/>
    </location>
</feature>
<reference evidence="8" key="1">
    <citation type="submission" date="2022-01" db="EMBL/GenBank/DDBJ databases">
        <authorList>
            <person name="King R."/>
        </authorList>
    </citation>
    <scope>NUCLEOTIDE SEQUENCE</scope>
</reference>
<name>A0A9N9S8T9_9DIPT</name>
<evidence type="ECO:0000259" key="7">
    <source>
        <dbReference type="PROSITE" id="PS51715"/>
    </source>
</evidence>
<keyword evidence="1" id="KW-0547">Nucleotide-binding</keyword>
<dbReference type="AlphaFoldDB" id="A0A9N9S8T9"/>
<keyword evidence="3" id="KW-0342">GTP-binding</keyword>
<evidence type="ECO:0000313" key="9">
    <source>
        <dbReference type="Proteomes" id="UP001153620"/>
    </source>
</evidence>
<dbReference type="InterPro" id="IPR027417">
    <property type="entry name" value="P-loop_NTPase"/>
</dbReference>
<dbReference type="InterPro" id="IPR030386">
    <property type="entry name" value="G_GB1_RHD3_dom"/>
</dbReference>
<evidence type="ECO:0000313" key="8">
    <source>
        <dbReference type="EMBL" id="CAG9811788.1"/>
    </source>
</evidence>
<dbReference type="Proteomes" id="UP001153620">
    <property type="component" value="Chromosome 4"/>
</dbReference>
<evidence type="ECO:0000256" key="2">
    <source>
        <dbReference type="ARBA" id="ARBA00022801"/>
    </source>
</evidence>
<comment type="similarity">
    <text evidence="4">Belongs to the TRAFAC class dynamin-like GTPase superfamily. GB1/RHD3 GTPase family.</text>
</comment>
<evidence type="ECO:0000256" key="3">
    <source>
        <dbReference type="ARBA" id="ARBA00023134"/>
    </source>
</evidence>
<dbReference type="InterPro" id="IPR015894">
    <property type="entry name" value="Guanylate-bd_N"/>
</dbReference>
<protein>
    <recommendedName>
        <fullName evidence="7">GB1/RHD3-type G domain-containing protein</fullName>
    </recommendedName>
</protein>
<feature type="compositionally biased region" description="Polar residues" evidence="6">
    <location>
        <begin position="1"/>
        <end position="15"/>
    </location>
</feature>
<proteinExistence type="inferred from homology"/>
<dbReference type="OrthoDB" id="7788754at2759"/>
<dbReference type="SUPFAM" id="SSF52540">
    <property type="entry name" value="P-loop containing nucleoside triphosphate hydrolases"/>
    <property type="match status" value="1"/>
</dbReference>
<evidence type="ECO:0000256" key="1">
    <source>
        <dbReference type="ARBA" id="ARBA00022741"/>
    </source>
</evidence>
<feature type="coiled-coil region" evidence="5">
    <location>
        <begin position="455"/>
        <end position="520"/>
    </location>
</feature>
<dbReference type="Pfam" id="PF02263">
    <property type="entry name" value="GBP"/>
    <property type="match status" value="1"/>
</dbReference>
<dbReference type="PROSITE" id="PS51715">
    <property type="entry name" value="G_GB1_RHD3"/>
    <property type="match status" value="1"/>
</dbReference>
<dbReference type="EMBL" id="OU895880">
    <property type="protein sequence ID" value="CAG9811788.1"/>
    <property type="molecule type" value="Genomic_DNA"/>
</dbReference>
<dbReference type="PANTHER" id="PTHR10751">
    <property type="entry name" value="GUANYLATE BINDING PROTEIN"/>
    <property type="match status" value="1"/>
</dbReference>
<organism evidence="8 9">
    <name type="scientific">Chironomus riparius</name>
    <dbReference type="NCBI Taxonomy" id="315576"/>
    <lineage>
        <taxon>Eukaryota</taxon>
        <taxon>Metazoa</taxon>
        <taxon>Ecdysozoa</taxon>
        <taxon>Arthropoda</taxon>
        <taxon>Hexapoda</taxon>
        <taxon>Insecta</taxon>
        <taxon>Pterygota</taxon>
        <taxon>Neoptera</taxon>
        <taxon>Endopterygota</taxon>
        <taxon>Diptera</taxon>
        <taxon>Nematocera</taxon>
        <taxon>Chironomoidea</taxon>
        <taxon>Chironomidae</taxon>
        <taxon>Chironominae</taxon>
        <taxon>Chironomus</taxon>
    </lineage>
</organism>
<dbReference type="GO" id="GO:0005525">
    <property type="term" value="F:GTP binding"/>
    <property type="evidence" value="ECO:0007669"/>
    <property type="project" value="UniProtKB-KW"/>
</dbReference>
<dbReference type="Gene3D" id="3.40.50.300">
    <property type="entry name" value="P-loop containing nucleotide triphosphate hydrolases"/>
    <property type="match status" value="1"/>
</dbReference>
<dbReference type="GO" id="GO:0003924">
    <property type="term" value="F:GTPase activity"/>
    <property type="evidence" value="ECO:0007669"/>
    <property type="project" value="InterPro"/>
</dbReference>
<dbReference type="Gene3D" id="1.20.58.420">
    <property type="entry name" value="AHSP"/>
    <property type="match status" value="1"/>
</dbReference>
<feature type="domain" description="GB1/RHD3-type G" evidence="7">
    <location>
        <begin position="64"/>
        <end position="327"/>
    </location>
</feature>
<dbReference type="InterPro" id="IPR036543">
    <property type="entry name" value="Guanylate-bd_C_sf"/>
</dbReference>
<evidence type="ECO:0000256" key="4">
    <source>
        <dbReference type="PROSITE-ProRule" id="PRU01052"/>
    </source>
</evidence>
<evidence type="ECO:0000256" key="5">
    <source>
        <dbReference type="SAM" id="Coils"/>
    </source>
</evidence>